<organism evidence="1 2">
    <name type="scientific">Sphingomonas xanthus</name>
    <dbReference type="NCBI Taxonomy" id="2594473"/>
    <lineage>
        <taxon>Bacteria</taxon>
        <taxon>Pseudomonadati</taxon>
        <taxon>Pseudomonadota</taxon>
        <taxon>Alphaproteobacteria</taxon>
        <taxon>Sphingomonadales</taxon>
        <taxon>Sphingomonadaceae</taxon>
        <taxon>Sphingomonas</taxon>
    </lineage>
</organism>
<dbReference type="EMBL" id="CP041659">
    <property type="protein sequence ID" value="QDP18484.1"/>
    <property type="molecule type" value="Genomic_DNA"/>
</dbReference>
<protein>
    <submittedName>
        <fullName evidence="1">Uncharacterized protein</fullName>
    </submittedName>
</protein>
<proteinExistence type="predicted"/>
<gene>
    <name evidence="1" type="ORF">FMM02_00030</name>
</gene>
<evidence type="ECO:0000313" key="2">
    <source>
        <dbReference type="Proteomes" id="UP000321857"/>
    </source>
</evidence>
<name>A0A516INY3_9SPHN</name>
<dbReference type="Proteomes" id="UP000321857">
    <property type="component" value="Chromosome"/>
</dbReference>
<dbReference type="AlphaFoldDB" id="A0A516INY3"/>
<keyword evidence="2" id="KW-1185">Reference proteome</keyword>
<dbReference type="OrthoDB" id="647355at2"/>
<dbReference type="KEGG" id="sxa:FMM02_00030"/>
<evidence type="ECO:0000313" key="1">
    <source>
        <dbReference type="EMBL" id="QDP18484.1"/>
    </source>
</evidence>
<reference evidence="1 2" key="1">
    <citation type="submission" date="2019-07" db="EMBL/GenBank/DDBJ databases">
        <title>Sphingomonas AE3 Genome sequencing and assembly.</title>
        <authorList>
            <person name="Kim H."/>
        </authorList>
    </citation>
    <scope>NUCLEOTIDE SEQUENCE [LARGE SCALE GENOMIC DNA]</scope>
    <source>
        <strain evidence="1 2">AE3</strain>
    </source>
</reference>
<accession>A0A516INY3</accession>
<sequence>MSQADSGWINGALANWKTAERELLDLDPVPVPTVVTADERCQYDGRGGKLPLKWAGRPHGGKIQLPDGGEVPVAVMSFASATKAGEPFFVMTLPSIWRAGGVTSPLGLEALMDGVLLHEIMHTRQIEKAGSQLVALEKALGSDINDDALQEKFSGNPAYVAAWTAENDRLYQALLEPDQVAAKQQFREGLAMMSERRRKFLSGSNAAWADADRLFLAMEGMGQWLIYRWDNRAMPHATPTAATLEPVRRTRKWWTQDEGLALFLLLDRFLPDWRGDQTASDPMRLDALLAAAAR</sequence>